<dbReference type="CDD" id="cd05403">
    <property type="entry name" value="NT_KNTase_like"/>
    <property type="match status" value="1"/>
</dbReference>
<dbReference type="Gene3D" id="3.40.630.30">
    <property type="match status" value="1"/>
</dbReference>
<dbReference type="RefSeq" id="WP_146321458.1">
    <property type="nucleotide sequence ID" value="NZ_CP042305.1"/>
</dbReference>
<evidence type="ECO:0000256" key="2">
    <source>
        <dbReference type="ARBA" id="ARBA00023315"/>
    </source>
</evidence>
<dbReference type="PANTHER" id="PTHR43877:SF2">
    <property type="entry name" value="AMINOALKYLPHOSPHONATE N-ACETYLTRANSFERASE-RELATED"/>
    <property type="match status" value="1"/>
</dbReference>
<keyword evidence="1 4" id="KW-0808">Transferase</keyword>
<keyword evidence="5" id="KW-1185">Reference proteome</keyword>
<gene>
    <name evidence="4" type="ORF">FPZ11_12710</name>
</gene>
<dbReference type="Proteomes" id="UP000320216">
    <property type="component" value="Chromosome"/>
</dbReference>
<reference evidence="4 5" key="1">
    <citation type="submission" date="2019-07" db="EMBL/GenBank/DDBJ databases">
        <title>Full genome sequence of Humibacter sp. WJ7-1.</title>
        <authorList>
            <person name="Im W.-T."/>
        </authorList>
    </citation>
    <scope>NUCLEOTIDE SEQUENCE [LARGE SCALE GENOMIC DNA]</scope>
    <source>
        <strain evidence="4 5">WJ7-1</strain>
    </source>
</reference>
<evidence type="ECO:0000313" key="4">
    <source>
        <dbReference type="EMBL" id="QDZ15508.1"/>
    </source>
</evidence>
<keyword evidence="2" id="KW-0012">Acyltransferase</keyword>
<dbReference type="EMBL" id="CP042305">
    <property type="protein sequence ID" value="QDZ15508.1"/>
    <property type="molecule type" value="Genomic_DNA"/>
</dbReference>
<dbReference type="CDD" id="cd04301">
    <property type="entry name" value="NAT_SF"/>
    <property type="match status" value="1"/>
</dbReference>
<dbReference type="Gene3D" id="3.30.460.10">
    <property type="entry name" value="Beta Polymerase, domain 2"/>
    <property type="match status" value="1"/>
</dbReference>
<sequence>MIDPACKEHTLSTSDHAFNPPLVDYVADSLYQLPGIEAVALGGSRAQGTHHAESDWDIAVYYRDDFDPQSIRNLGWPGRISELGAWSPIFNGGGKLTVDGQTIDVHYRDLHLIDRIHEDACRGEYSVERLLFHQAGLPSYILLAELGINVTLRGSLPHWEYPQMLRRRAPGVWREWADLTLDYAQEGHARHGRTAQCAGLLSEGACYAAHAILAHRGEWVTNEKQLLTKAGLRWVDEVVAGLGRDPQGLMRATVDMRERLADLMVAEGIPAGRRNSDSEESVGEGSRVQVVRNVRAAGVIDCHRDGQVPDDVTRLLATVPEWFGIPEANAEYVAAAATMETWTVRDDTGRVVGVTLVDRHFPHVAEIHLTVVDRSRHGTGIGTAMLRAVESDARATGVRLLEVKTLGASHSDAGYARTRHFYRKFGFLPLEETDLWGDASPCLIMVKPLD</sequence>
<dbReference type="SUPFAM" id="SSF55729">
    <property type="entry name" value="Acyl-CoA N-acyltransferases (Nat)"/>
    <property type="match status" value="1"/>
</dbReference>
<dbReference type="GO" id="GO:0016747">
    <property type="term" value="F:acyltransferase activity, transferring groups other than amino-acyl groups"/>
    <property type="evidence" value="ECO:0007669"/>
    <property type="project" value="InterPro"/>
</dbReference>
<dbReference type="InterPro" id="IPR050832">
    <property type="entry name" value="Bact_Acetyltransf"/>
</dbReference>
<dbReference type="InterPro" id="IPR000182">
    <property type="entry name" value="GNAT_dom"/>
</dbReference>
<dbReference type="InterPro" id="IPR043519">
    <property type="entry name" value="NT_sf"/>
</dbReference>
<accession>A0A5B8M3Z2</accession>
<name>A0A5B8M3Z2_9MICO</name>
<organism evidence="4 5">
    <name type="scientific">Humibacter ginsenosidimutans</name>
    <dbReference type="NCBI Taxonomy" id="2599293"/>
    <lineage>
        <taxon>Bacteria</taxon>
        <taxon>Bacillati</taxon>
        <taxon>Actinomycetota</taxon>
        <taxon>Actinomycetes</taxon>
        <taxon>Micrococcales</taxon>
        <taxon>Microbacteriaceae</taxon>
        <taxon>Humibacter</taxon>
    </lineage>
</organism>
<proteinExistence type="predicted"/>
<evidence type="ECO:0000259" key="3">
    <source>
        <dbReference type="PROSITE" id="PS51186"/>
    </source>
</evidence>
<dbReference type="SUPFAM" id="SSF81301">
    <property type="entry name" value="Nucleotidyltransferase"/>
    <property type="match status" value="1"/>
</dbReference>
<dbReference type="PANTHER" id="PTHR43877">
    <property type="entry name" value="AMINOALKYLPHOSPHONATE N-ACETYLTRANSFERASE-RELATED-RELATED"/>
    <property type="match status" value="1"/>
</dbReference>
<dbReference type="AlphaFoldDB" id="A0A5B8M3Z2"/>
<dbReference type="Pfam" id="PF18765">
    <property type="entry name" value="Polbeta"/>
    <property type="match status" value="1"/>
</dbReference>
<evidence type="ECO:0000313" key="5">
    <source>
        <dbReference type="Proteomes" id="UP000320216"/>
    </source>
</evidence>
<dbReference type="KEGG" id="huw:FPZ11_12710"/>
<protein>
    <submittedName>
        <fullName evidence="4">GNAT family N-acetyltransferase</fullName>
    </submittedName>
</protein>
<dbReference type="InterPro" id="IPR016181">
    <property type="entry name" value="Acyl_CoA_acyltransferase"/>
</dbReference>
<evidence type="ECO:0000256" key="1">
    <source>
        <dbReference type="ARBA" id="ARBA00022679"/>
    </source>
</evidence>
<dbReference type="PROSITE" id="PS51186">
    <property type="entry name" value="GNAT"/>
    <property type="match status" value="1"/>
</dbReference>
<feature type="domain" description="N-acetyltransferase" evidence="3">
    <location>
        <begin position="301"/>
        <end position="450"/>
    </location>
</feature>
<dbReference type="OrthoDB" id="5176171at2"/>
<dbReference type="Pfam" id="PF00583">
    <property type="entry name" value="Acetyltransf_1"/>
    <property type="match status" value="1"/>
</dbReference>
<dbReference type="InterPro" id="IPR041633">
    <property type="entry name" value="Polbeta"/>
</dbReference>